<sequence length="375" mass="41293">MTVETRSILDGRCTIHVGDCIAAMRRMPSGSVDCVVTSPPYWGLRDYGVEGQIGLERTLGEHLDVMVRVFREIRRVLKAHGTVWMNYGDCYAAQPNGKSAAAYKADGSDDRTFRDKPFSTVGPILQPDTRGPQRAGAKEGYRADSGFTVRPGGYLKPKDLCMIPNRLAIALQDDGWWVRSEIIWNKTNPKPESVDDRPAAVHEKVWLLTKSEKYFFDPEALKEPTTGNAHARRKDGQYKPAKGSTPGQNRAGTWVETYTTPDMRNGRNVWTFNIEGCREAHFATFPRELARRCLSAGSPKTVCGCCGAARGCGPICETFERTPGTVFDPFGGSGTVGLVADQLGLRSILVELNPEYADIAVRRIEGARSSKEIAA</sequence>
<evidence type="ECO:0000256" key="9">
    <source>
        <dbReference type="RuleBase" id="RU362026"/>
    </source>
</evidence>
<evidence type="ECO:0000256" key="3">
    <source>
        <dbReference type="ARBA" id="ARBA00022679"/>
    </source>
</evidence>
<feature type="region of interest" description="Disordered" evidence="10">
    <location>
        <begin position="117"/>
        <end position="140"/>
    </location>
</feature>
<dbReference type="GO" id="GO:0008170">
    <property type="term" value="F:N-methyltransferase activity"/>
    <property type="evidence" value="ECO:0007669"/>
    <property type="project" value="InterPro"/>
</dbReference>
<dbReference type="InterPro" id="IPR017985">
    <property type="entry name" value="MeTrfase_CN4_CS"/>
</dbReference>
<keyword evidence="3" id="KW-0808">Transferase</keyword>
<dbReference type="SUPFAM" id="SSF53335">
    <property type="entry name" value="S-adenosyl-L-methionine-dependent methyltransferases"/>
    <property type="match status" value="1"/>
</dbReference>
<evidence type="ECO:0000256" key="4">
    <source>
        <dbReference type="ARBA" id="ARBA00022691"/>
    </source>
</evidence>
<feature type="domain" description="DNA methylase N-4/N-6" evidence="11">
    <location>
        <begin position="32"/>
        <end position="361"/>
    </location>
</feature>
<keyword evidence="2" id="KW-0489">Methyltransferase</keyword>
<dbReference type="EMBL" id="WISR01000083">
    <property type="protein sequence ID" value="MQW32789.1"/>
    <property type="molecule type" value="Genomic_DNA"/>
</dbReference>
<dbReference type="Pfam" id="PF01555">
    <property type="entry name" value="N6_N4_Mtase"/>
    <property type="match status" value="1"/>
</dbReference>
<organism evidence="12 13">
    <name type="scientific">Rhizobium meliloti</name>
    <name type="common">Ensifer meliloti</name>
    <name type="synonym">Sinorhizobium meliloti</name>
    <dbReference type="NCBI Taxonomy" id="382"/>
    <lineage>
        <taxon>Bacteria</taxon>
        <taxon>Pseudomonadati</taxon>
        <taxon>Pseudomonadota</taxon>
        <taxon>Alphaproteobacteria</taxon>
        <taxon>Hyphomicrobiales</taxon>
        <taxon>Rhizobiaceae</taxon>
        <taxon>Sinorhizobium/Ensifer group</taxon>
        <taxon>Sinorhizobium</taxon>
    </lineage>
</organism>
<dbReference type="InterPro" id="IPR001091">
    <property type="entry name" value="RM_Methyltransferase"/>
</dbReference>
<dbReference type="PRINTS" id="PR00508">
    <property type="entry name" value="S21N4MTFRASE"/>
</dbReference>
<dbReference type="GO" id="GO:0009307">
    <property type="term" value="P:DNA restriction-modification system"/>
    <property type="evidence" value="ECO:0007669"/>
    <property type="project" value="UniProtKB-KW"/>
</dbReference>
<dbReference type="AlphaFoldDB" id="A0AAW9TNE4"/>
<evidence type="ECO:0000313" key="13">
    <source>
        <dbReference type="Proteomes" id="UP000429484"/>
    </source>
</evidence>
<protein>
    <recommendedName>
        <fullName evidence="9">Methyltransferase</fullName>
        <ecNumber evidence="9">2.1.1.-</ecNumber>
    </recommendedName>
</protein>
<comment type="similarity">
    <text evidence="1">Belongs to the N(4)/N(6)-methyltransferase family. N(4) subfamily.</text>
</comment>
<evidence type="ECO:0000256" key="5">
    <source>
        <dbReference type="ARBA" id="ARBA00022747"/>
    </source>
</evidence>
<evidence type="ECO:0000256" key="8">
    <source>
        <dbReference type="ARBA" id="ARBA00049120"/>
    </source>
</evidence>
<dbReference type="PROSITE" id="PS00093">
    <property type="entry name" value="N4_MTASE"/>
    <property type="match status" value="1"/>
</dbReference>
<reference evidence="12 13" key="1">
    <citation type="journal article" date="2013" name="Genome Biol.">
        <title>Comparative genomics of the core and accessory genomes of 48 Sinorhizobium strains comprising five genospecies.</title>
        <authorList>
            <person name="Sugawara M."/>
            <person name="Epstein B."/>
            <person name="Badgley B.D."/>
            <person name="Unno T."/>
            <person name="Xu L."/>
            <person name="Reese J."/>
            <person name="Gyaneshwar P."/>
            <person name="Denny R."/>
            <person name="Mudge J."/>
            <person name="Bharti A.K."/>
            <person name="Farmer A.D."/>
            <person name="May G.D."/>
            <person name="Woodward J.E."/>
            <person name="Medigue C."/>
            <person name="Vallenet D."/>
            <person name="Lajus A."/>
            <person name="Rouy Z."/>
            <person name="Martinez-Vaz B."/>
            <person name="Tiffin P."/>
            <person name="Young N.D."/>
            <person name="Sadowsky M.J."/>
        </authorList>
    </citation>
    <scope>NUCLEOTIDE SEQUENCE [LARGE SCALE GENOMIC DNA]</scope>
    <source>
        <strain evidence="12 13">N6B1</strain>
    </source>
</reference>
<dbReference type="GO" id="GO:0015667">
    <property type="term" value="F:site-specific DNA-methyltransferase (cytosine-N4-specific) activity"/>
    <property type="evidence" value="ECO:0007669"/>
    <property type="project" value="UniProtKB-EC"/>
</dbReference>
<evidence type="ECO:0000256" key="6">
    <source>
        <dbReference type="ARBA" id="ARBA00023125"/>
    </source>
</evidence>
<evidence type="ECO:0000256" key="1">
    <source>
        <dbReference type="ARBA" id="ARBA00010203"/>
    </source>
</evidence>
<proteinExistence type="inferred from homology"/>
<evidence type="ECO:0000313" key="12">
    <source>
        <dbReference type="EMBL" id="MQW32789.1"/>
    </source>
</evidence>
<evidence type="ECO:0000256" key="10">
    <source>
        <dbReference type="SAM" id="MobiDB-lite"/>
    </source>
</evidence>
<dbReference type="GO" id="GO:0003677">
    <property type="term" value="F:DNA binding"/>
    <property type="evidence" value="ECO:0007669"/>
    <property type="project" value="UniProtKB-KW"/>
</dbReference>
<dbReference type="Gene3D" id="3.40.50.150">
    <property type="entry name" value="Vaccinia Virus protein VP39"/>
    <property type="match status" value="1"/>
</dbReference>
<dbReference type="RefSeq" id="WP_153349539.1">
    <property type="nucleotide sequence ID" value="NZ_WISR01000083.1"/>
</dbReference>
<dbReference type="GO" id="GO:0032259">
    <property type="term" value="P:methylation"/>
    <property type="evidence" value="ECO:0007669"/>
    <property type="project" value="UniProtKB-KW"/>
</dbReference>
<comment type="catalytic activity">
    <reaction evidence="8">
        <text>a 2'-deoxycytidine in DNA + S-adenosyl-L-methionine = an N(4)-methyl-2'-deoxycytidine in DNA + S-adenosyl-L-homocysteine + H(+)</text>
        <dbReference type="Rhea" id="RHEA:16857"/>
        <dbReference type="Rhea" id="RHEA-COMP:11369"/>
        <dbReference type="Rhea" id="RHEA-COMP:13674"/>
        <dbReference type="ChEBI" id="CHEBI:15378"/>
        <dbReference type="ChEBI" id="CHEBI:57856"/>
        <dbReference type="ChEBI" id="CHEBI:59789"/>
        <dbReference type="ChEBI" id="CHEBI:85452"/>
        <dbReference type="ChEBI" id="CHEBI:137933"/>
        <dbReference type="EC" id="2.1.1.113"/>
    </reaction>
</comment>
<dbReference type="Proteomes" id="UP000429484">
    <property type="component" value="Unassembled WGS sequence"/>
</dbReference>
<dbReference type="EC" id="2.1.1.-" evidence="9"/>
<feature type="region of interest" description="Disordered" evidence="10">
    <location>
        <begin position="222"/>
        <end position="252"/>
    </location>
</feature>
<dbReference type="InterPro" id="IPR029063">
    <property type="entry name" value="SAM-dependent_MTases_sf"/>
</dbReference>
<keyword evidence="4" id="KW-0949">S-adenosyl-L-methionine</keyword>
<dbReference type="GO" id="GO:0009007">
    <property type="term" value="F:site-specific DNA-methyltransferase (adenine-specific) activity"/>
    <property type="evidence" value="ECO:0007669"/>
    <property type="project" value="UniProtKB-EC"/>
</dbReference>
<name>A0AAW9TNE4_RHIML</name>
<evidence type="ECO:0000256" key="7">
    <source>
        <dbReference type="ARBA" id="ARBA00047942"/>
    </source>
</evidence>
<comment type="caution">
    <text evidence="12">The sequence shown here is derived from an EMBL/GenBank/DDBJ whole genome shotgun (WGS) entry which is preliminary data.</text>
</comment>
<evidence type="ECO:0000256" key="2">
    <source>
        <dbReference type="ARBA" id="ARBA00022603"/>
    </source>
</evidence>
<keyword evidence="5" id="KW-0680">Restriction system</keyword>
<keyword evidence="6" id="KW-0238">DNA-binding</keyword>
<evidence type="ECO:0000259" key="11">
    <source>
        <dbReference type="Pfam" id="PF01555"/>
    </source>
</evidence>
<accession>A0AAW9TNE4</accession>
<dbReference type="InterPro" id="IPR002941">
    <property type="entry name" value="DNA_methylase_N4/N6"/>
</dbReference>
<comment type="catalytic activity">
    <reaction evidence="7">
        <text>a 2'-deoxyadenosine in DNA + S-adenosyl-L-methionine = an N(6)-methyl-2'-deoxyadenosine in DNA + S-adenosyl-L-homocysteine + H(+)</text>
        <dbReference type="Rhea" id="RHEA:15197"/>
        <dbReference type="Rhea" id="RHEA-COMP:12418"/>
        <dbReference type="Rhea" id="RHEA-COMP:12419"/>
        <dbReference type="ChEBI" id="CHEBI:15378"/>
        <dbReference type="ChEBI" id="CHEBI:57856"/>
        <dbReference type="ChEBI" id="CHEBI:59789"/>
        <dbReference type="ChEBI" id="CHEBI:90615"/>
        <dbReference type="ChEBI" id="CHEBI:90616"/>
        <dbReference type="EC" id="2.1.1.72"/>
    </reaction>
</comment>
<gene>
    <name evidence="12" type="ORF">GHK53_08215</name>
</gene>